<reference evidence="2" key="1">
    <citation type="submission" date="2016-06" db="EMBL/GenBank/DDBJ databases">
        <authorList>
            <person name="Rodrigo-Torres L."/>
            <person name="Arahal D.R."/>
        </authorList>
    </citation>
    <scope>NUCLEOTIDE SEQUENCE [LARGE SCALE GENOMIC DNA]</scope>
    <source>
        <strain evidence="2">CECT 7224</strain>
    </source>
</reference>
<sequence length="30" mass="3603">MDQVRMEIEATDKNKATQGRFILLCFHFFI</sequence>
<protein>
    <submittedName>
        <fullName evidence="1">Uncharacterized protein</fullName>
    </submittedName>
</protein>
<evidence type="ECO:0000313" key="1">
    <source>
        <dbReference type="EMBL" id="SBT12907.1"/>
    </source>
</evidence>
<organism evidence="1 2">
    <name type="scientific">Vibrio celticus</name>
    <dbReference type="NCBI Taxonomy" id="446372"/>
    <lineage>
        <taxon>Bacteria</taxon>
        <taxon>Pseudomonadati</taxon>
        <taxon>Pseudomonadota</taxon>
        <taxon>Gammaproteobacteria</taxon>
        <taxon>Vibrionales</taxon>
        <taxon>Vibrionaceae</taxon>
        <taxon>Vibrio</taxon>
    </lineage>
</organism>
<evidence type="ECO:0000313" key="2">
    <source>
        <dbReference type="Proteomes" id="UP000092819"/>
    </source>
</evidence>
<dbReference type="EMBL" id="FLQZ01000033">
    <property type="protein sequence ID" value="SBT12907.1"/>
    <property type="molecule type" value="Genomic_DNA"/>
</dbReference>
<name>A0A1C3JCQ5_9VIBR</name>
<accession>A0A1C3JCQ5</accession>
<keyword evidence="2" id="KW-1185">Reference proteome</keyword>
<gene>
    <name evidence="1" type="ORF">VCE7224_01651</name>
</gene>
<dbReference type="AlphaFoldDB" id="A0A1C3JCQ5"/>
<proteinExistence type="predicted"/>
<dbReference type="Proteomes" id="UP000092819">
    <property type="component" value="Unassembled WGS sequence"/>
</dbReference>